<name>A0A5B7DW22_PORTR</name>
<comment type="caution">
    <text evidence="1">The sequence shown here is derived from an EMBL/GenBank/DDBJ whole genome shotgun (WGS) entry which is preliminary data.</text>
</comment>
<dbReference type="Proteomes" id="UP000324222">
    <property type="component" value="Unassembled WGS sequence"/>
</dbReference>
<evidence type="ECO:0000313" key="1">
    <source>
        <dbReference type="EMBL" id="MPC25064.1"/>
    </source>
</evidence>
<proteinExistence type="predicted"/>
<reference evidence="1 2" key="1">
    <citation type="submission" date="2019-05" db="EMBL/GenBank/DDBJ databases">
        <title>Another draft genome of Portunus trituberculatus and its Hox gene families provides insights of decapod evolution.</title>
        <authorList>
            <person name="Jeong J.-H."/>
            <person name="Song I."/>
            <person name="Kim S."/>
            <person name="Choi T."/>
            <person name="Kim D."/>
            <person name="Ryu S."/>
            <person name="Kim W."/>
        </authorList>
    </citation>
    <scope>NUCLEOTIDE SEQUENCE [LARGE SCALE GENOMIC DNA]</scope>
    <source>
        <tissue evidence="1">Muscle</tissue>
    </source>
</reference>
<sequence length="128" mass="14406">MVCQDDLEVGNATTEKSGSVWLVGRINTVTCFSEHRFLSINDATKEVECQFEGWEETEGCLKVCFEAPDLTEYKALWNDSIPPGRLHDEISINCRSSHYHNESLDNTTIPAVCTPDGWQATYPCILCE</sequence>
<accession>A0A5B7DW22</accession>
<evidence type="ECO:0000313" key="2">
    <source>
        <dbReference type="Proteomes" id="UP000324222"/>
    </source>
</evidence>
<keyword evidence="2" id="KW-1185">Reference proteome</keyword>
<protein>
    <recommendedName>
        <fullName evidence="3">Sushi domain-containing protein</fullName>
    </recommendedName>
</protein>
<dbReference type="EMBL" id="VSRR010001411">
    <property type="protein sequence ID" value="MPC25064.1"/>
    <property type="molecule type" value="Genomic_DNA"/>
</dbReference>
<dbReference type="OrthoDB" id="6377932at2759"/>
<evidence type="ECO:0008006" key="3">
    <source>
        <dbReference type="Google" id="ProtNLM"/>
    </source>
</evidence>
<gene>
    <name evidence="1" type="ORF">E2C01_018163</name>
</gene>
<organism evidence="1 2">
    <name type="scientific">Portunus trituberculatus</name>
    <name type="common">Swimming crab</name>
    <name type="synonym">Neptunus trituberculatus</name>
    <dbReference type="NCBI Taxonomy" id="210409"/>
    <lineage>
        <taxon>Eukaryota</taxon>
        <taxon>Metazoa</taxon>
        <taxon>Ecdysozoa</taxon>
        <taxon>Arthropoda</taxon>
        <taxon>Crustacea</taxon>
        <taxon>Multicrustacea</taxon>
        <taxon>Malacostraca</taxon>
        <taxon>Eumalacostraca</taxon>
        <taxon>Eucarida</taxon>
        <taxon>Decapoda</taxon>
        <taxon>Pleocyemata</taxon>
        <taxon>Brachyura</taxon>
        <taxon>Eubrachyura</taxon>
        <taxon>Portunoidea</taxon>
        <taxon>Portunidae</taxon>
        <taxon>Portuninae</taxon>
        <taxon>Portunus</taxon>
    </lineage>
</organism>
<dbReference type="AlphaFoldDB" id="A0A5B7DW22"/>